<dbReference type="Gene3D" id="1.10.3720.10">
    <property type="entry name" value="MetI-like"/>
    <property type="match status" value="1"/>
</dbReference>
<evidence type="ECO:0000256" key="11">
    <source>
        <dbReference type="RuleBase" id="RU363032"/>
    </source>
</evidence>
<reference evidence="13 14" key="1">
    <citation type="submission" date="2016-09" db="EMBL/GenBank/DDBJ databases">
        <title>Rhizobium oryziradicis sp. nov., isolated from the root of rice.</title>
        <authorList>
            <person name="Zhao J."/>
            <person name="Zhang X."/>
        </authorList>
    </citation>
    <scope>NUCLEOTIDE SEQUENCE [LARGE SCALE GENOMIC DNA]</scope>
    <source>
        <strain evidence="13 14">N19</strain>
    </source>
</reference>
<evidence type="ECO:0000256" key="10">
    <source>
        <dbReference type="ARBA" id="ARBA00039580"/>
    </source>
</evidence>
<keyword evidence="4" id="KW-1003">Cell membrane</keyword>
<dbReference type="InterPro" id="IPR000515">
    <property type="entry name" value="MetI-like"/>
</dbReference>
<accession>A0A1Q8ZWB9</accession>
<feature type="transmembrane region" description="Helical" evidence="11">
    <location>
        <begin position="240"/>
        <end position="261"/>
    </location>
</feature>
<keyword evidence="6 11" id="KW-0812">Transmembrane</keyword>
<evidence type="ECO:0000256" key="1">
    <source>
        <dbReference type="ARBA" id="ARBA00004429"/>
    </source>
</evidence>
<dbReference type="SUPFAM" id="SSF161098">
    <property type="entry name" value="MetI-like"/>
    <property type="match status" value="1"/>
</dbReference>
<evidence type="ECO:0000256" key="7">
    <source>
        <dbReference type="ARBA" id="ARBA00022989"/>
    </source>
</evidence>
<dbReference type="Pfam" id="PF00528">
    <property type="entry name" value="BPD_transp_1"/>
    <property type="match status" value="1"/>
</dbReference>
<keyword evidence="14" id="KW-1185">Reference proteome</keyword>
<proteinExistence type="inferred from homology"/>
<dbReference type="GO" id="GO:0005886">
    <property type="term" value="C:plasma membrane"/>
    <property type="evidence" value="ECO:0007669"/>
    <property type="project" value="UniProtKB-SubCell"/>
</dbReference>
<sequence length="268" mass="29041">MAKMKSTSYLPGVAPVAALVFFFLYAPIGVLVLYAFNAGTSVTGWEGFSLRWFAAAWNDPHVFDAASRSLFIAACASVIATAVATPAALATTRVAEYRGKGLKTSIINLPLLVPEIVTAVGLLIVFSRLKVWTGYTGIGYIVLAHAAFCVPFAYMPLRARLSDMNRSLENAASDLYASSWQTFRFVTLPMIWPAIIAGGMLSFVISLDDVVITEFIKSGGQETIPTYMLGQIRRGVTPQINAIATAFLAISIAIVTVFYFVNRTDNQE</sequence>
<name>A0A1Q8ZWB9_9HYPH</name>
<protein>
    <recommendedName>
        <fullName evidence="10">Spermidine/putrescine transport system permease protein PotC</fullName>
    </recommendedName>
</protein>
<feature type="transmembrane region" description="Helical" evidence="11">
    <location>
        <begin position="70"/>
        <end position="94"/>
    </location>
</feature>
<evidence type="ECO:0000259" key="12">
    <source>
        <dbReference type="PROSITE" id="PS50928"/>
    </source>
</evidence>
<dbReference type="InterPro" id="IPR051789">
    <property type="entry name" value="Bact_Polyamine_Transport"/>
</dbReference>
<dbReference type="RefSeq" id="WP_075638034.1">
    <property type="nucleotide sequence ID" value="NZ_MKIM01000021.1"/>
</dbReference>
<feature type="transmembrane region" description="Helical" evidence="11">
    <location>
        <begin position="185"/>
        <end position="205"/>
    </location>
</feature>
<dbReference type="PROSITE" id="PS50928">
    <property type="entry name" value="ABC_TM1"/>
    <property type="match status" value="1"/>
</dbReference>
<comment type="caution">
    <text evidence="13">The sequence shown here is derived from an EMBL/GenBank/DDBJ whole genome shotgun (WGS) entry which is preliminary data.</text>
</comment>
<feature type="transmembrane region" description="Helical" evidence="11">
    <location>
        <begin position="138"/>
        <end position="157"/>
    </location>
</feature>
<gene>
    <name evidence="13" type="ORF">BJF95_04110</name>
</gene>
<dbReference type="AlphaFoldDB" id="A0A1Q8ZWB9"/>
<dbReference type="Proteomes" id="UP000186894">
    <property type="component" value="Unassembled WGS sequence"/>
</dbReference>
<dbReference type="EMBL" id="MKIM01000021">
    <property type="protein sequence ID" value="OLP46363.1"/>
    <property type="molecule type" value="Genomic_DNA"/>
</dbReference>
<evidence type="ECO:0000256" key="4">
    <source>
        <dbReference type="ARBA" id="ARBA00022475"/>
    </source>
</evidence>
<dbReference type="STRING" id="1867956.BJF95_04110"/>
<dbReference type="InterPro" id="IPR035906">
    <property type="entry name" value="MetI-like_sf"/>
</dbReference>
<comment type="similarity">
    <text evidence="2">Belongs to the binding-protein-dependent transport system permease family. CysTW subfamily.</text>
</comment>
<dbReference type="PANTHER" id="PTHR43848:SF5">
    <property type="entry name" value="SPERMIDINE_PUTRESCINE TRANSPORT SYSTEM PERMEASE PROTEIN POTC"/>
    <property type="match status" value="1"/>
</dbReference>
<feature type="transmembrane region" description="Helical" evidence="11">
    <location>
        <begin position="12"/>
        <end position="36"/>
    </location>
</feature>
<dbReference type="GO" id="GO:0055085">
    <property type="term" value="P:transmembrane transport"/>
    <property type="evidence" value="ECO:0007669"/>
    <property type="project" value="InterPro"/>
</dbReference>
<dbReference type="CDD" id="cd06261">
    <property type="entry name" value="TM_PBP2"/>
    <property type="match status" value="1"/>
</dbReference>
<evidence type="ECO:0000256" key="8">
    <source>
        <dbReference type="ARBA" id="ARBA00023136"/>
    </source>
</evidence>
<evidence type="ECO:0000256" key="6">
    <source>
        <dbReference type="ARBA" id="ARBA00022692"/>
    </source>
</evidence>
<comment type="subcellular location">
    <subcellularLocation>
        <location evidence="1">Cell inner membrane</location>
        <topology evidence="1">Multi-pass membrane protein</topology>
    </subcellularLocation>
    <subcellularLocation>
        <location evidence="11">Cell membrane</location>
        <topology evidence="11">Multi-pass membrane protein</topology>
    </subcellularLocation>
</comment>
<evidence type="ECO:0000313" key="14">
    <source>
        <dbReference type="Proteomes" id="UP000186894"/>
    </source>
</evidence>
<evidence type="ECO:0000256" key="3">
    <source>
        <dbReference type="ARBA" id="ARBA00022448"/>
    </source>
</evidence>
<organism evidence="13 14">
    <name type="scientific">Rhizobium oryziradicis</name>
    <dbReference type="NCBI Taxonomy" id="1867956"/>
    <lineage>
        <taxon>Bacteria</taxon>
        <taxon>Pseudomonadati</taxon>
        <taxon>Pseudomonadota</taxon>
        <taxon>Alphaproteobacteria</taxon>
        <taxon>Hyphomicrobiales</taxon>
        <taxon>Rhizobiaceae</taxon>
        <taxon>Rhizobium/Agrobacterium group</taxon>
        <taxon>Rhizobium</taxon>
    </lineage>
</organism>
<keyword evidence="7 11" id="KW-1133">Transmembrane helix</keyword>
<dbReference type="OrthoDB" id="9782004at2"/>
<evidence type="ECO:0000313" key="13">
    <source>
        <dbReference type="EMBL" id="OLP46363.1"/>
    </source>
</evidence>
<evidence type="ECO:0000256" key="2">
    <source>
        <dbReference type="ARBA" id="ARBA00007069"/>
    </source>
</evidence>
<feature type="domain" description="ABC transmembrane type-1" evidence="12">
    <location>
        <begin position="66"/>
        <end position="258"/>
    </location>
</feature>
<keyword evidence="8 11" id="KW-0472">Membrane</keyword>
<keyword evidence="3 11" id="KW-0813">Transport</keyword>
<comment type="function">
    <text evidence="9">Required for the activity of the bacterial periplasmic transport system of putrescine and spermidine.</text>
</comment>
<feature type="transmembrane region" description="Helical" evidence="11">
    <location>
        <begin position="106"/>
        <end position="126"/>
    </location>
</feature>
<evidence type="ECO:0000256" key="5">
    <source>
        <dbReference type="ARBA" id="ARBA00022519"/>
    </source>
</evidence>
<evidence type="ECO:0000256" key="9">
    <source>
        <dbReference type="ARBA" id="ARBA00037216"/>
    </source>
</evidence>
<dbReference type="PANTHER" id="PTHR43848">
    <property type="entry name" value="PUTRESCINE TRANSPORT SYSTEM PERMEASE PROTEIN POTI"/>
    <property type="match status" value="1"/>
</dbReference>
<keyword evidence="5" id="KW-0997">Cell inner membrane</keyword>